<feature type="compositionally biased region" description="Basic and acidic residues" evidence="1">
    <location>
        <begin position="116"/>
        <end position="141"/>
    </location>
</feature>
<accession>A0A915HFF3</accession>
<dbReference type="AlphaFoldDB" id="A0A915HFF3"/>
<feature type="region of interest" description="Disordered" evidence="1">
    <location>
        <begin position="106"/>
        <end position="141"/>
    </location>
</feature>
<name>A0A915HFF3_ROMCU</name>
<keyword evidence="2" id="KW-1185">Reference proteome</keyword>
<reference evidence="3" key="1">
    <citation type="submission" date="2022-11" db="UniProtKB">
        <authorList>
            <consortium name="WormBaseParasite"/>
        </authorList>
    </citation>
    <scope>IDENTIFICATION</scope>
</reference>
<organism evidence="2 3">
    <name type="scientific">Romanomermis culicivorax</name>
    <name type="common">Nematode worm</name>
    <dbReference type="NCBI Taxonomy" id="13658"/>
    <lineage>
        <taxon>Eukaryota</taxon>
        <taxon>Metazoa</taxon>
        <taxon>Ecdysozoa</taxon>
        <taxon>Nematoda</taxon>
        <taxon>Enoplea</taxon>
        <taxon>Dorylaimia</taxon>
        <taxon>Mermithida</taxon>
        <taxon>Mermithoidea</taxon>
        <taxon>Mermithidae</taxon>
        <taxon>Romanomermis</taxon>
    </lineage>
</organism>
<evidence type="ECO:0000256" key="1">
    <source>
        <dbReference type="SAM" id="MobiDB-lite"/>
    </source>
</evidence>
<dbReference type="WBParaSite" id="nRc.2.0.1.t00122-RA">
    <property type="protein sequence ID" value="nRc.2.0.1.t00122-RA"/>
    <property type="gene ID" value="nRc.2.0.1.g00122"/>
</dbReference>
<protein>
    <submittedName>
        <fullName evidence="3">Uncharacterized protein</fullName>
    </submittedName>
</protein>
<evidence type="ECO:0000313" key="2">
    <source>
        <dbReference type="Proteomes" id="UP000887565"/>
    </source>
</evidence>
<dbReference type="Proteomes" id="UP000887565">
    <property type="component" value="Unplaced"/>
</dbReference>
<evidence type="ECO:0000313" key="3">
    <source>
        <dbReference type="WBParaSite" id="nRc.2.0.1.t00122-RA"/>
    </source>
</evidence>
<sequence length="141" mass="16759">MKLRHEFNARQEGLGSNFHAMYASCQSRAAGLAYTIAKTVLQDKKDPELKYDKIQVWKKETDNTDPRICFWEVIDWKNAHDIVEVEKNLKKKIGYPVRHVYNRPATSKVPRQWSKKYSDVRRKEKSQTLDKDRKPKHESRQ</sequence>
<proteinExistence type="predicted"/>